<keyword evidence="5" id="KW-0012">Acyltransferase</keyword>
<dbReference type="GO" id="GO:0008033">
    <property type="term" value="P:tRNA processing"/>
    <property type="evidence" value="ECO:0007669"/>
    <property type="project" value="UniProtKB-KW"/>
</dbReference>
<protein>
    <recommendedName>
        <fullName evidence="1">N(6)-L-threonylcarbamoyladenine synthase</fullName>
        <ecNumber evidence="1">2.3.1.234</ecNumber>
    </recommendedName>
</protein>
<gene>
    <name evidence="8" type="ORF">DW099_07440</name>
</gene>
<dbReference type="GO" id="GO:0061711">
    <property type="term" value="F:tRNA N(6)-L-threonylcarbamoyladenine synthase activity"/>
    <property type="evidence" value="ECO:0007669"/>
    <property type="project" value="UniProtKB-EC"/>
</dbReference>
<dbReference type="PANTHER" id="PTHR11735">
    <property type="entry name" value="TRNA N6-ADENOSINE THREONYLCARBAMOYLTRANSFERASE"/>
    <property type="match status" value="1"/>
</dbReference>
<dbReference type="AlphaFoldDB" id="A0A415E3P4"/>
<dbReference type="Proteomes" id="UP000284841">
    <property type="component" value="Unassembled WGS sequence"/>
</dbReference>
<evidence type="ECO:0000256" key="2">
    <source>
        <dbReference type="ARBA" id="ARBA00022679"/>
    </source>
</evidence>
<evidence type="ECO:0000259" key="7">
    <source>
        <dbReference type="Pfam" id="PF00814"/>
    </source>
</evidence>
<dbReference type="OrthoDB" id="1675500at2"/>
<name>A0A415E3P4_9FIRM</name>
<evidence type="ECO:0000256" key="3">
    <source>
        <dbReference type="ARBA" id="ARBA00022694"/>
    </source>
</evidence>
<dbReference type="EMBL" id="QRMS01000002">
    <property type="protein sequence ID" value="RHJ88240.1"/>
    <property type="molecule type" value="Genomic_DNA"/>
</dbReference>
<reference evidence="8 9" key="1">
    <citation type="submission" date="2018-08" db="EMBL/GenBank/DDBJ databases">
        <title>A genome reference for cultivated species of the human gut microbiota.</title>
        <authorList>
            <person name="Zou Y."/>
            <person name="Xue W."/>
            <person name="Luo G."/>
        </authorList>
    </citation>
    <scope>NUCLEOTIDE SEQUENCE [LARGE SCALE GENOMIC DNA]</scope>
    <source>
        <strain evidence="8 9">AM07-24</strain>
    </source>
</reference>
<dbReference type="Pfam" id="PF00814">
    <property type="entry name" value="TsaD"/>
    <property type="match status" value="1"/>
</dbReference>
<evidence type="ECO:0000256" key="5">
    <source>
        <dbReference type="ARBA" id="ARBA00023315"/>
    </source>
</evidence>
<comment type="caution">
    <text evidence="8">The sequence shown here is derived from an EMBL/GenBank/DDBJ whole genome shotgun (WGS) entry which is preliminary data.</text>
</comment>
<keyword evidence="2" id="KW-0808">Transferase</keyword>
<sequence length="315" mass="34482">MRMNSHYSFGIDTSNYKTSVAIVDTEGNIICNFQKYLDVKKGERGLRQSAALFQHVNNLPALVQEAFDMVKEHGKIDCVCVSERPRPQAGSYMPVFNAGVSAGKMLAAALDAAYLAFSHQEGHIEAVKHDSPLKDTEQMISFHFSGGTSEALLVDGESIEIVGGSKDLAFGQVLDRVGVALGMDFPCGQELDELAIGHPAPQQNLLPKIKCQNGYINLSGIETKCQRMIDEGKDIALVPMLFQRLGQSIEDMTKQLRDKYDIRDFLFAGGVSSSSYIKNMLRTDLSQLNICFGEPALSTDNAVGIARLGGKKIWL</sequence>
<evidence type="ECO:0000256" key="6">
    <source>
        <dbReference type="ARBA" id="ARBA00048117"/>
    </source>
</evidence>
<dbReference type="PANTHER" id="PTHR11735:SF11">
    <property type="entry name" value="TRNA THREONYLCARBAMOYLADENOSINE BIOSYNTHESIS PROTEIN TSAB"/>
    <property type="match status" value="1"/>
</dbReference>
<dbReference type="GO" id="GO:0005829">
    <property type="term" value="C:cytosol"/>
    <property type="evidence" value="ECO:0007669"/>
    <property type="project" value="TreeGrafter"/>
</dbReference>
<keyword evidence="9" id="KW-1185">Reference proteome</keyword>
<proteinExistence type="predicted"/>
<evidence type="ECO:0000256" key="4">
    <source>
        <dbReference type="ARBA" id="ARBA00022723"/>
    </source>
</evidence>
<dbReference type="Gene3D" id="3.30.420.40">
    <property type="match status" value="2"/>
</dbReference>
<dbReference type="InterPro" id="IPR000905">
    <property type="entry name" value="Gcp-like_dom"/>
</dbReference>
<dbReference type="GO" id="GO:0046872">
    <property type="term" value="F:metal ion binding"/>
    <property type="evidence" value="ECO:0007669"/>
    <property type="project" value="UniProtKB-KW"/>
</dbReference>
<evidence type="ECO:0000256" key="1">
    <source>
        <dbReference type="ARBA" id="ARBA00012156"/>
    </source>
</evidence>
<dbReference type="PRINTS" id="PR00789">
    <property type="entry name" value="OSIALOPTASE"/>
</dbReference>
<comment type="catalytic activity">
    <reaction evidence="6">
        <text>L-threonylcarbamoyladenylate + adenosine(37) in tRNA = N(6)-L-threonylcarbamoyladenosine(37) in tRNA + AMP + H(+)</text>
        <dbReference type="Rhea" id="RHEA:37059"/>
        <dbReference type="Rhea" id="RHEA-COMP:10162"/>
        <dbReference type="Rhea" id="RHEA-COMP:10163"/>
        <dbReference type="ChEBI" id="CHEBI:15378"/>
        <dbReference type="ChEBI" id="CHEBI:73682"/>
        <dbReference type="ChEBI" id="CHEBI:74411"/>
        <dbReference type="ChEBI" id="CHEBI:74418"/>
        <dbReference type="ChEBI" id="CHEBI:456215"/>
        <dbReference type="EC" id="2.3.1.234"/>
    </reaction>
</comment>
<evidence type="ECO:0000313" key="8">
    <source>
        <dbReference type="EMBL" id="RHJ88240.1"/>
    </source>
</evidence>
<feature type="domain" description="Gcp-like" evidence="7">
    <location>
        <begin position="50"/>
        <end position="306"/>
    </location>
</feature>
<dbReference type="InterPro" id="IPR043129">
    <property type="entry name" value="ATPase_NBD"/>
</dbReference>
<keyword evidence="3" id="KW-0819">tRNA processing</keyword>
<keyword evidence="4" id="KW-0479">Metal-binding</keyword>
<dbReference type="SUPFAM" id="SSF53067">
    <property type="entry name" value="Actin-like ATPase domain"/>
    <property type="match status" value="1"/>
</dbReference>
<dbReference type="EC" id="2.3.1.234" evidence="1"/>
<dbReference type="InterPro" id="IPR017861">
    <property type="entry name" value="KAE1/TsaD"/>
</dbReference>
<evidence type="ECO:0000313" key="9">
    <source>
        <dbReference type="Proteomes" id="UP000284841"/>
    </source>
</evidence>
<accession>A0A415E3P4</accession>
<organism evidence="8 9">
    <name type="scientific">Emergencia timonensis</name>
    <dbReference type="NCBI Taxonomy" id="1776384"/>
    <lineage>
        <taxon>Bacteria</taxon>
        <taxon>Bacillati</taxon>
        <taxon>Bacillota</taxon>
        <taxon>Clostridia</taxon>
        <taxon>Peptostreptococcales</taxon>
        <taxon>Anaerovoracaceae</taxon>
        <taxon>Emergencia</taxon>
    </lineage>
</organism>
<dbReference type="STRING" id="1776384.GCA_900086585_03825"/>